<keyword evidence="7 10" id="KW-0411">Iron-sulfur</keyword>
<evidence type="ECO:0000313" key="12">
    <source>
        <dbReference type="EMBL" id="ABV34499.1"/>
    </source>
</evidence>
<proteinExistence type="inferred from homology"/>
<sequence>MSLLDVVGPVMVGPSSSHTLGAMRIAKFVNRMIGMVPKKVEFLLHGSFAETFRGHGTDRALLAGILGLRYDDEKIRAIYEIVDKVGLSYQFSKANLGDVHPNTVCVKVEAGDYHHEIEGCSVGGGAIRITKINGIDCNLTWAYDTLIIINKDEQGALSKILSNLGANIANLYLRRINLLVGRALTIIELDSPVNVFNLSKNPFVVEYYFIPRDDTVQDFLGG</sequence>
<dbReference type="PIRSF" id="PIRSF036692">
    <property type="entry name" value="SDH_B"/>
    <property type="match status" value="1"/>
</dbReference>
<organism evidence="12 13">
    <name type="scientific">Pseudothermotoga lettingae (strain ATCC BAA-301 / DSM 14385 / NBRC 107922 / TMO)</name>
    <name type="common">Thermotoga lettingae</name>
    <dbReference type="NCBI Taxonomy" id="416591"/>
    <lineage>
        <taxon>Bacteria</taxon>
        <taxon>Thermotogati</taxon>
        <taxon>Thermotogota</taxon>
        <taxon>Thermotogae</taxon>
        <taxon>Thermotogales</taxon>
        <taxon>Thermotogaceae</taxon>
        <taxon>Pseudothermotoga</taxon>
    </lineage>
</organism>
<dbReference type="EC" id="4.3.1.17" evidence="10"/>
<dbReference type="STRING" id="416591.Tlet_1945"/>
<dbReference type="GO" id="GO:0046872">
    <property type="term" value="F:metal ion binding"/>
    <property type="evidence" value="ECO:0007669"/>
    <property type="project" value="UniProtKB-KW"/>
</dbReference>
<evidence type="ECO:0000256" key="2">
    <source>
        <dbReference type="ARBA" id="ARBA00008636"/>
    </source>
</evidence>
<dbReference type="OrthoDB" id="9813137at2"/>
<comment type="similarity">
    <text evidence="2 10">Belongs to the iron-sulfur dependent L-serine dehydratase family.</text>
</comment>
<keyword evidence="4 10" id="KW-0004">4Fe-4S</keyword>
<evidence type="ECO:0000256" key="3">
    <source>
        <dbReference type="ARBA" id="ARBA00022432"/>
    </source>
</evidence>
<dbReference type="Gene3D" id="3.30.1330.90">
    <property type="entry name" value="D-3-phosphoglycerate dehydrogenase, domain 3"/>
    <property type="match status" value="1"/>
</dbReference>
<name>A8F8L5_PSELT</name>
<dbReference type="eggNOG" id="COG1760">
    <property type="taxonomic scope" value="Bacteria"/>
</dbReference>
<evidence type="ECO:0000259" key="11">
    <source>
        <dbReference type="Pfam" id="PF03315"/>
    </source>
</evidence>
<keyword evidence="8 10" id="KW-0456">Lyase</keyword>
<dbReference type="GO" id="GO:0006094">
    <property type="term" value="P:gluconeogenesis"/>
    <property type="evidence" value="ECO:0007669"/>
    <property type="project" value="UniProtKB-KW"/>
</dbReference>
<evidence type="ECO:0000256" key="1">
    <source>
        <dbReference type="ARBA" id="ARBA00001966"/>
    </source>
</evidence>
<dbReference type="HOGENOM" id="CLU_086592_0_0_0"/>
<evidence type="ECO:0000313" key="13">
    <source>
        <dbReference type="Proteomes" id="UP000002016"/>
    </source>
</evidence>
<comment type="catalytic activity">
    <reaction evidence="9 10">
        <text>L-serine = pyruvate + NH4(+)</text>
        <dbReference type="Rhea" id="RHEA:19169"/>
        <dbReference type="ChEBI" id="CHEBI:15361"/>
        <dbReference type="ChEBI" id="CHEBI:28938"/>
        <dbReference type="ChEBI" id="CHEBI:33384"/>
        <dbReference type="EC" id="4.3.1.17"/>
    </reaction>
</comment>
<reference evidence="12 13" key="2">
    <citation type="journal article" date="2009" name="Proc. Natl. Acad. Sci. U.S.A.">
        <title>On the chimeric nature, thermophilic origin, and phylogenetic placement of the Thermotogales.</title>
        <authorList>
            <person name="Zhaxybayeva O."/>
            <person name="Swithers K.S."/>
            <person name="Lapierre P."/>
            <person name="Fournier G.P."/>
            <person name="Bickhart D.M."/>
            <person name="DeBoy R.T."/>
            <person name="Nelson K.E."/>
            <person name="Nesbo C.L."/>
            <person name="Doolittle W.F."/>
            <person name="Gogarten J.P."/>
            <person name="Noll K.M."/>
        </authorList>
    </citation>
    <scope>NUCLEOTIDE SEQUENCE [LARGE SCALE GENOMIC DNA]</scope>
    <source>
        <strain evidence="13">ATCC BAA-301 / DSM 14385 / NBRC 107922 / TMO</strain>
    </source>
</reference>
<evidence type="ECO:0000256" key="10">
    <source>
        <dbReference type="RuleBase" id="RU366059"/>
    </source>
</evidence>
<keyword evidence="5 10" id="KW-0479">Metal-binding</keyword>
<accession>A8F8L5</accession>
<keyword evidence="3 10" id="KW-0312">Gluconeogenesis</keyword>
<protein>
    <recommendedName>
        <fullName evidence="10">L-serine dehydratase</fullName>
        <ecNumber evidence="10">4.3.1.17</ecNumber>
    </recommendedName>
</protein>
<dbReference type="InterPro" id="IPR051318">
    <property type="entry name" value="Fe-S_L-Ser"/>
</dbReference>
<evidence type="ECO:0000256" key="4">
    <source>
        <dbReference type="ARBA" id="ARBA00022485"/>
    </source>
</evidence>
<evidence type="ECO:0000256" key="9">
    <source>
        <dbReference type="ARBA" id="ARBA00049406"/>
    </source>
</evidence>
<comment type="cofactor">
    <cofactor evidence="1 10">
        <name>[4Fe-4S] cluster</name>
        <dbReference type="ChEBI" id="CHEBI:49883"/>
    </cofactor>
</comment>
<dbReference type="AlphaFoldDB" id="A8F8L5"/>
<evidence type="ECO:0000256" key="6">
    <source>
        <dbReference type="ARBA" id="ARBA00023004"/>
    </source>
</evidence>
<dbReference type="Pfam" id="PF03315">
    <property type="entry name" value="SDH_beta"/>
    <property type="match status" value="1"/>
</dbReference>
<dbReference type="NCBIfam" id="TIGR00719">
    <property type="entry name" value="sda_beta"/>
    <property type="match status" value="1"/>
</dbReference>
<keyword evidence="6 10" id="KW-0408">Iron</keyword>
<dbReference type="KEGG" id="tle:Tlet_1945"/>
<dbReference type="GO" id="GO:0003941">
    <property type="term" value="F:L-serine ammonia-lyase activity"/>
    <property type="evidence" value="ECO:0007669"/>
    <property type="project" value="UniProtKB-UniRule"/>
</dbReference>
<keyword evidence="13" id="KW-1185">Reference proteome</keyword>
<evidence type="ECO:0000256" key="8">
    <source>
        <dbReference type="ARBA" id="ARBA00023239"/>
    </source>
</evidence>
<dbReference type="PANTHER" id="PTHR30182">
    <property type="entry name" value="L-SERINE DEHYDRATASE"/>
    <property type="match status" value="1"/>
</dbReference>
<feature type="domain" description="Serine dehydratase beta chain" evidence="11">
    <location>
        <begin position="10"/>
        <end position="85"/>
    </location>
</feature>
<dbReference type="RefSeq" id="WP_012003975.1">
    <property type="nucleotide sequence ID" value="NC_009828.1"/>
</dbReference>
<dbReference type="InterPro" id="IPR029009">
    <property type="entry name" value="ASB_dom_sf"/>
</dbReference>
<dbReference type="Proteomes" id="UP000002016">
    <property type="component" value="Chromosome"/>
</dbReference>
<gene>
    <name evidence="12" type="ordered locus">Tlet_1945</name>
</gene>
<reference evidence="12 13" key="1">
    <citation type="submission" date="2007-08" db="EMBL/GenBank/DDBJ databases">
        <title>Complete sequence of Thermotoga lettingae TMO.</title>
        <authorList>
            <consortium name="US DOE Joint Genome Institute"/>
            <person name="Copeland A."/>
            <person name="Lucas S."/>
            <person name="Lapidus A."/>
            <person name="Barry K."/>
            <person name="Glavina del Rio T."/>
            <person name="Dalin E."/>
            <person name="Tice H."/>
            <person name="Pitluck S."/>
            <person name="Foster B."/>
            <person name="Bruce D."/>
            <person name="Schmutz J."/>
            <person name="Larimer F."/>
            <person name="Land M."/>
            <person name="Hauser L."/>
            <person name="Kyrpides N."/>
            <person name="Mikhailova N."/>
            <person name="Nelson K."/>
            <person name="Gogarten J.P."/>
            <person name="Noll K."/>
            <person name="Richardson P."/>
        </authorList>
    </citation>
    <scope>NUCLEOTIDE SEQUENCE [LARGE SCALE GENOMIC DNA]</scope>
    <source>
        <strain evidence="13">ATCC BAA-301 / DSM 14385 / NBRC 107922 / TMO</strain>
    </source>
</reference>
<dbReference type="EMBL" id="CP000812">
    <property type="protein sequence ID" value="ABV34499.1"/>
    <property type="molecule type" value="Genomic_DNA"/>
</dbReference>
<dbReference type="InterPro" id="IPR005131">
    <property type="entry name" value="Ser_deHydtase_bsu"/>
</dbReference>
<dbReference type="InterPro" id="IPR004643">
    <property type="entry name" value="Fe-S_L-Ser_bsu"/>
</dbReference>
<dbReference type="SUPFAM" id="SSF143548">
    <property type="entry name" value="Serine metabolism enzymes domain"/>
    <property type="match status" value="1"/>
</dbReference>
<dbReference type="GO" id="GO:0051539">
    <property type="term" value="F:4 iron, 4 sulfur cluster binding"/>
    <property type="evidence" value="ECO:0007669"/>
    <property type="project" value="UniProtKB-UniRule"/>
</dbReference>
<evidence type="ECO:0000256" key="5">
    <source>
        <dbReference type="ARBA" id="ARBA00022723"/>
    </source>
</evidence>
<dbReference type="PANTHER" id="PTHR30182:SF12">
    <property type="entry name" value="L-SERINE DEHYDRATASE, BETA CHAIN-RELATED"/>
    <property type="match status" value="1"/>
</dbReference>
<evidence type="ECO:0000256" key="7">
    <source>
        <dbReference type="ARBA" id="ARBA00023014"/>
    </source>
</evidence>